<dbReference type="Proteomes" id="UP000606922">
    <property type="component" value="Unassembled WGS sequence"/>
</dbReference>
<reference evidence="2" key="1">
    <citation type="journal article" date="2014" name="Int. J. Syst. Evol. Microbiol.">
        <title>Complete genome sequence of Corynebacterium casei LMG S-19264T (=DSM 44701T), isolated from a smear-ripened cheese.</title>
        <authorList>
            <consortium name="US DOE Joint Genome Institute (JGI-PGF)"/>
            <person name="Walter F."/>
            <person name="Albersmeier A."/>
            <person name="Kalinowski J."/>
            <person name="Ruckert C."/>
        </authorList>
    </citation>
    <scope>NUCLEOTIDE SEQUENCE</scope>
    <source>
        <strain evidence="2">CGMCC 1.12813</strain>
    </source>
</reference>
<dbReference type="AlphaFoldDB" id="A0A916WMB3"/>
<name>A0A916WMB3_9MICO</name>
<dbReference type="NCBIfam" id="TIGR03930">
    <property type="entry name" value="WXG100_ESAT6"/>
    <property type="match status" value="1"/>
</dbReference>
<dbReference type="EMBL" id="BMGB01000002">
    <property type="protein sequence ID" value="GGB11669.1"/>
    <property type="molecule type" value="Genomic_DNA"/>
</dbReference>
<comment type="caution">
    <text evidence="2">The sequence shown here is derived from an EMBL/GenBank/DDBJ whole genome shotgun (WGS) entry which is preliminary data.</text>
</comment>
<gene>
    <name evidence="2" type="ORF">GCM10010979_27490</name>
</gene>
<dbReference type="Pfam" id="PF06013">
    <property type="entry name" value="WXG100"/>
    <property type="match status" value="1"/>
</dbReference>
<dbReference type="Gene3D" id="1.10.287.1060">
    <property type="entry name" value="ESAT-6-like"/>
    <property type="match status" value="1"/>
</dbReference>
<comment type="similarity">
    <text evidence="1">Belongs to the WXG100 family.</text>
</comment>
<sequence length="97" mass="10351">MSEKLVRKFGQMDQAVELIQGANADIRRSLEALDATVGSLRSQWTGSASDAYDSAHREWVQTLDAMNAILAESAGVVASAAERGRATQASVRAKWGG</sequence>
<evidence type="ECO:0000313" key="3">
    <source>
        <dbReference type="Proteomes" id="UP000606922"/>
    </source>
</evidence>
<proteinExistence type="inferred from homology"/>
<keyword evidence="3" id="KW-1185">Reference proteome</keyword>
<protein>
    <recommendedName>
        <fullName evidence="1">ESAT-6-like protein</fullName>
    </recommendedName>
</protein>
<dbReference type="SUPFAM" id="SSF140453">
    <property type="entry name" value="EsxAB dimer-like"/>
    <property type="match status" value="1"/>
</dbReference>
<dbReference type="InterPro" id="IPR010310">
    <property type="entry name" value="T7SS_ESAT-6-like"/>
</dbReference>
<evidence type="ECO:0000313" key="2">
    <source>
        <dbReference type="EMBL" id="GGB11669.1"/>
    </source>
</evidence>
<reference evidence="2" key="2">
    <citation type="submission" date="2020-09" db="EMBL/GenBank/DDBJ databases">
        <authorList>
            <person name="Sun Q."/>
            <person name="Zhou Y."/>
        </authorList>
    </citation>
    <scope>NUCLEOTIDE SEQUENCE</scope>
    <source>
        <strain evidence="2">CGMCC 1.12813</strain>
    </source>
</reference>
<dbReference type="RefSeq" id="WP_188511359.1">
    <property type="nucleotide sequence ID" value="NZ_BMGB01000002.1"/>
</dbReference>
<evidence type="ECO:0000256" key="1">
    <source>
        <dbReference type="RuleBase" id="RU362001"/>
    </source>
</evidence>
<accession>A0A916WMB3</accession>
<organism evidence="2 3">
    <name type="scientific">Conyzicola nivalis</name>
    <dbReference type="NCBI Taxonomy" id="1477021"/>
    <lineage>
        <taxon>Bacteria</taxon>
        <taxon>Bacillati</taxon>
        <taxon>Actinomycetota</taxon>
        <taxon>Actinomycetes</taxon>
        <taxon>Micrococcales</taxon>
        <taxon>Microbacteriaceae</taxon>
        <taxon>Conyzicola</taxon>
    </lineage>
</organism>
<dbReference type="InterPro" id="IPR036689">
    <property type="entry name" value="ESAT-6-like_sf"/>
</dbReference>